<gene>
    <name evidence="2" type="ORF">D1632_01345</name>
</gene>
<dbReference type="EMBL" id="QWIV01000005">
    <property type="protein sequence ID" value="RMZ60658.1"/>
    <property type="molecule type" value="Genomic_DNA"/>
</dbReference>
<evidence type="ECO:0000313" key="2">
    <source>
        <dbReference type="EMBL" id="RMZ60658.1"/>
    </source>
</evidence>
<protein>
    <submittedName>
        <fullName evidence="2">Uncharacterized protein</fullName>
    </submittedName>
</protein>
<accession>A0A3M7LD10</accession>
<evidence type="ECO:0000256" key="1">
    <source>
        <dbReference type="SAM" id="SignalP"/>
    </source>
</evidence>
<evidence type="ECO:0000313" key="3">
    <source>
        <dbReference type="Proteomes" id="UP000267524"/>
    </source>
</evidence>
<proteinExistence type="predicted"/>
<keyword evidence="3" id="KW-1185">Reference proteome</keyword>
<feature type="chain" id="PRO_5018308891" evidence="1">
    <location>
        <begin position="20"/>
        <end position="195"/>
    </location>
</feature>
<organism evidence="2 3">
    <name type="scientific">Chryseobacterium nematophagum</name>
    <dbReference type="NCBI Taxonomy" id="2305228"/>
    <lineage>
        <taxon>Bacteria</taxon>
        <taxon>Pseudomonadati</taxon>
        <taxon>Bacteroidota</taxon>
        <taxon>Flavobacteriia</taxon>
        <taxon>Flavobacteriales</taxon>
        <taxon>Weeksellaceae</taxon>
        <taxon>Chryseobacterium group</taxon>
        <taxon>Chryseobacterium</taxon>
    </lineage>
</organism>
<comment type="caution">
    <text evidence="2">The sequence shown here is derived from an EMBL/GenBank/DDBJ whole genome shotgun (WGS) entry which is preliminary data.</text>
</comment>
<keyword evidence="1" id="KW-0732">Signal</keyword>
<feature type="signal peptide" evidence="1">
    <location>
        <begin position="1"/>
        <end position="19"/>
    </location>
</feature>
<name>A0A3M7LD10_9FLAO</name>
<dbReference type="Proteomes" id="UP000267524">
    <property type="component" value="Unassembled WGS sequence"/>
</dbReference>
<dbReference type="RefSeq" id="WP_122545467.1">
    <property type="nucleotide sequence ID" value="NZ_QWIV01000005.1"/>
</dbReference>
<sequence>MKKKIYLLAFLMSLSYVTAQQKDDLILKAANSELLIYLNGIPIGEENDFGFERRDEFGKIKFGSPIEIVVMDDKGIIHNINQFRVPVKVDQKNVGLLTVTKNEEGQYNATAYGASTLSKKIESVEEKVNKKATTLLRLNKAQSDFISFDSDPESDDSKRTFFPLEQISDGNKEHKTYSLDLFLSIRDIKNLFISN</sequence>
<dbReference type="AlphaFoldDB" id="A0A3M7LD10"/>
<reference evidence="2 3" key="1">
    <citation type="submission" date="2018-08" db="EMBL/GenBank/DDBJ databases">
        <title>Chryseobacterium nematophagum: a novel matrix digesting pathogen of nematodes.</title>
        <authorList>
            <person name="Page A."/>
            <person name="Roberts M."/>
            <person name="Felix M.-A."/>
            <person name="Weir W."/>
        </authorList>
    </citation>
    <scope>NUCLEOTIDE SEQUENCE [LARGE SCALE GENOMIC DNA]</scope>
    <source>
        <strain evidence="2 3">JUb275</strain>
    </source>
</reference>